<dbReference type="Pfam" id="PF00664">
    <property type="entry name" value="ABC_membrane"/>
    <property type="match status" value="1"/>
</dbReference>
<dbReference type="EMBL" id="FP929056">
    <property type="protein sequence ID" value="CBL28810.1"/>
    <property type="molecule type" value="Genomic_DNA"/>
</dbReference>
<dbReference type="PANTHER" id="PTHR43394">
    <property type="entry name" value="ATP-DEPENDENT PERMEASE MDL1, MITOCHONDRIAL"/>
    <property type="match status" value="1"/>
</dbReference>
<keyword evidence="2 5" id="KW-0812">Transmembrane</keyword>
<dbReference type="Gene3D" id="1.20.1560.10">
    <property type="entry name" value="ABC transporter type 1, transmembrane domain"/>
    <property type="match status" value="1"/>
</dbReference>
<accession>A0AB94IYK0</accession>
<gene>
    <name evidence="7" type="ORF">SY1_20190</name>
</gene>
<comment type="subcellular location">
    <subcellularLocation>
        <location evidence="1">Cell membrane</location>
        <topology evidence="1">Multi-pass membrane protein</topology>
    </subcellularLocation>
</comment>
<dbReference type="GO" id="GO:0015421">
    <property type="term" value="F:ABC-type oligopeptide transporter activity"/>
    <property type="evidence" value="ECO:0007669"/>
    <property type="project" value="TreeGrafter"/>
</dbReference>
<dbReference type="Proteomes" id="UP000008957">
    <property type="component" value="Chromosome"/>
</dbReference>
<evidence type="ECO:0000256" key="1">
    <source>
        <dbReference type="ARBA" id="ARBA00004651"/>
    </source>
</evidence>
<keyword evidence="4 5" id="KW-0472">Membrane</keyword>
<reference evidence="7 8" key="2">
    <citation type="submission" date="2010-03" db="EMBL/GenBank/DDBJ databases">
        <authorList>
            <person name="Pajon A."/>
        </authorList>
    </citation>
    <scope>NUCLEOTIDE SEQUENCE [LARGE SCALE GENOMIC DNA]</scope>
    <source>
        <strain evidence="7 8">SGP1</strain>
    </source>
</reference>
<feature type="domain" description="ABC transmembrane type-1" evidence="6">
    <location>
        <begin position="1"/>
        <end position="182"/>
    </location>
</feature>
<evidence type="ECO:0000313" key="8">
    <source>
        <dbReference type="Proteomes" id="UP000008957"/>
    </source>
</evidence>
<dbReference type="GO" id="GO:0005886">
    <property type="term" value="C:plasma membrane"/>
    <property type="evidence" value="ECO:0007669"/>
    <property type="project" value="UniProtKB-SubCell"/>
</dbReference>
<evidence type="ECO:0000259" key="6">
    <source>
        <dbReference type="PROSITE" id="PS50929"/>
    </source>
</evidence>
<dbReference type="PANTHER" id="PTHR43394:SF1">
    <property type="entry name" value="ATP-BINDING CASSETTE SUB-FAMILY B MEMBER 10, MITOCHONDRIAL"/>
    <property type="match status" value="1"/>
</dbReference>
<evidence type="ECO:0000256" key="4">
    <source>
        <dbReference type="ARBA" id="ARBA00023136"/>
    </source>
</evidence>
<dbReference type="KEGG" id="sbr:SY1_20190"/>
<dbReference type="InterPro" id="IPR039421">
    <property type="entry name" value="Type_1_exporter"/>
</dbReference>
<feature type="transmembrane region" description="Helical" evidence="5">
    <location>
        <begin position="23"/>
        <end position="44"/>
    </location>
</feature>
<organism evidence="7 8">
    <name type="scientific">Fretibacterium fastidiosum</name>
    <dbReference type="NCBI Taxonomy" id="651822"/>
    <lineage>
        <taxon>Bacteria</taxon>
        <taxon>Thermotogati</taxon>
        <taxon>Synergistota</taxon>
        <taxon>Synergistia</taxon>
        <taxon>Synergistales</taxon>
        <taxon>Aminobacteriaceae</taxon>
        <taxon>Fretibacterium</taxon>
    </lineage>
</organism>
<dbReference type="AlphaFoldDB" id="A0AB94IYK0"/>
<dbReference type="PROSITE" id="PS50929">
    <property type="entry name" value="ABC_TM1F"/>
    <property type="match status" value="1"/>
</dbReference>
<name>A0AB94IYK0_9BACT</name>
<evidence type="ECO:0000313" key="7">
    <source>
        <dbReference type="EMBL" id="CBL28810.1"/>
    </source>
</evidence>
<evidence type="ECO:0000256" key="5">
    <source>
        <dbReference type="SAM" id="Phobius"/>
    </source>
</evidence>
<protein>
    <submittedName>
        <fullName evidence="7">ABC-type multidrug transport system, ATPase and permease components</fullName>
    </submittedName>
</protein>
<evidence type="ECO:0000256" key="3">
    <source>
        <dbReference type="ARBA" id="ARBA00022989"/>
    </source>
</evidence>
<feature type="transmembrane region" description="Helical" evidence="5">
    <location>
        <begin position="136"/>
        <end position="153"/>
    </location>
</feature>
<feature type="transmembrane region" description="Helical" evidence="5">
    <location>
        <begin position="110"/>
        <end position="130"/>
    </location>
</feature>
<proteinExistence type="predicted"/>
<keyword evidence="8" id="KW-1185">Reference proteome</keyword>
<dbReference type="InterPro" id="IPR036640">
    <property type="entry name" value="ABC1_TM_sf"/>
</dbReference>
<dbReference type="GO" id="GO:0005524">
    <property type="term" value="F:ATP binding"/>
    <property type="evidence" value="ECO:0007669"/>
    <property type="project" value="InterPro"/>
</dbReference>
<sequence>MLASSGLNVLPPWLFKSVVDDVLISRSVLSLNLICLAVVAIFALKAVTSYWQQYLMNEVGQSVVMDVRVALYDHMQHMALQRIDASRVGELMSRITGDVATLQSLVTNTFVDLAFNAVTFAGMFAFILYINWRLTLLIVLVLPVVAWLLSFAARRLRRAGHRVQERLADITAIAQEAFSAIRWCAPSPRRNRS</sequence>
<keyword evidence="3 5" id="KW-1133">Transmembrane helix</keyword>
<dbReference type="SUPFAM" id="SSF90123">
    <property type="entry name" value="ABC transporter transmembrane region"/>
    <property type="match status" value="1"/>
</dbReference>
<evidence type="ECO:0000256" key="2">
    <source>
        <dbReference type="ARBA" id="ARBA00022692"/>
    </source>
</evidence>
<reference evidence="8" key="1">
    <citation type="submission" date="2010-03" db="EMBL/GenBank/DDBJ databases">
        <title>The genome sequence of Synergistetes sp. SGP1.</title>
        <authorList>
            <consortium name="metaHIT consortium -- http://www.metahit.eu/"/>
            <person name="Pajon A."/>
            <person name="Turner K."/>
            <person name="Parkhill J."/>
            <person name="Wade W."/>
            <person name="Vartoukian S."/>
        </authorList>
    </citation>
    <scope>NUCLEOTIDE SEQUENCE [LARGE SCALE GENOMIC DNA]</scope>
    <source>
        <strain evidence="8">SGP1</strain>
    </source>
</reference>
<dbReference type="InterPro" id="IPR011527">
    <property type="entry name" value="ABC1_TM_dom"/>
</dbReference>